<protein>
    <recommendedName>
        <fullName evidence="1">SCP domain-containing protein</fullName>
    </recommendedName>
</protein>
<dbReference type="InterPro" id="IPR035940">
    <property type="entry name" value="CAP_sf"/>
</dbReference>
<dbReference type="PRINTS" id="PR00837">
    <property type="entry name" value="V5TPXLIKE"/>
</dbReference>
<reference evidence="2 3" key="1">
    <citation type="submission" date="2022-05" db="EMBL/GenBank/DDBJ databases">
        <title>Chromosome-level reference genomes for two strains of Caenorhabditis briggsae: an improved platform for comparative genomics.</title>
        <authorList>
            <person name="Stevens L."/>
            <person name="Andersen E.C."/>
        </authorList>
    </citation>
    <scope>NUCLEOTIDE SEQUENCE [LARGE SCALE GENOMIC DNA]</scope>
    <source>
        <strain evidence="2">QX1410_ONT</strain>
        <tissue evidence="2">Whole-organism</tissue>
    </source>
</reference>
<feature type="domain" description="SCP" evidence="1">
    <location>
        <begin position="36"/>
        <end position="195"/>
    </location>
</feature>
<dbReference type="PANTHER" id="PTHR10334">
    <property type="entry name" value="CYSTEINE-RICH SECRETORY PROTEIN-RELATED"/>
    <property type="match status" value="1"/>
</dbReference>
<dbReference type="Proteomes" id="UP000827892">
    <property type="component" value="Chromosome IV"/>
</dbReference>
<dbReference type="InterPro" id="IPR014044">
    <property type="entry name" value="CAP_dom"/>
</dbReference>
<sequence>MHFTNSVCLIVFVHFGNETFIVLTLFISSYADFGFTGQNGIINAHNTLRSKIAKGTYVARGTQKPSGTNILKMKWDTTVAASAQSYANRCPTGHSGTGGLGENLYWYWTSGSLGDLNQYGAAASAAWEKEFQDYGWSSNLLTMDLFNTGIGHATQMAWAKSNLIGCGVKDCGRDTNGLNKVTVVCQYKPQGNYRNQYIYLSGQTCSACPSGYSCERSTGLCV</sequence>
<evidence type="ECO:0000259" key="1">
    <source>
        <dbReference type="SMART" id="SM00198"/>
    </source>
</evidence>
<evidence type="ECO:0000313" key="2">
    <source>
        <dbReference type="EMBL" id="ULT96153.1"/>
    </source>
</evidence>
<evidence type="ECO:0000313" key="3">
    <source>
        <dbReference type="Proteomes" id="UP000827892"/>
    </source>
</evidence>
<dbReference type="InterPro" id="IPR002413">
    <property type="entry name" value="V5_allergen-like"/>
</dbReference>
<dbReference type="Pfam" id="PF00188">
    <property type="entry name" value="CAP"/>
    <property type="match status" value="1"/>
</dbReference>
<dbReference type="SMART" id="SM00198">
    <property type="entry name" value="SCP"/>
    <property type="match status" value="1"/>
</dbReference>
<dbReference type="CDD" id="cd05380">
    <property type="entry name" value="CAP_euk"/>
    <property type="match status" value="1"/>
</dbReference>
<dbReference type="AlphaFoldDB" id="A0AAE9A9R3"/>
<dbReference type="PRINTS" id="PR00838">
    <property type="entry name" value="V5ALLERGEN"/>
</dbReference>
<proteinExistence type="predicted"/>
<dbReference type="SUPFAM" id="SSF55797">
    <property type="entry name" value="PR-1-like"/>
    <property type="match status" value="1"/>
</dbReference>
<name>A0AAE9A9R3_CAEBR</name>
<dbReference type="InterPro" id="IPR001283">
    <property type="entry name" value="CRISP-related"/>
</dbReference>
<gene>
    <name evidence="2" type="ORF">L3Y34_004641</name>
</gene>
<dbReference type="FunFam" id="3.40.33.10:FF:000013">
    <property type="entry name" value="SCP-Like extracellular protein"/>
    <property type="match status" value="1"/>
</dbReference>
<dbReference type="EMBL" id="CP090894">
    <property type="protein sequence ID" value="ULT96153.1"/>
    <property type="molecule type" value="Genomic_DNA"/>
</dbReference>
<accession>A0AAE9A9R3</accession>
<dbReference type="Gene3D" id="3.40.33.10">
    <property type="entry name" value="CAP"/>
    <property type="match status" value="1"/>
</dbReference>
<organism evidence="2 3">
    <name type="scientific">Caenorhabditis briggsae</name>
    <dbReference type="NCBI Taxonomy" id="6238"/>
    <lineage>
        <taxon>Eukaryota</taxon>
        <taxon>Metazoa</taxon>
        <taxon>Ecdysozoa</taxon>
        <taxon>Nematoda</taxon>
        <taxon>Chromadorea</taxon>
        <taxon>Rhabditida</taxon>
        <taxon>Rhabditina</taxon>
        <taxon>Rhabditomorpha</taxon>
        <taxon>Rhabditoidea</taxon>
        <taxon>Rhabditidae</taxon>
        <taxon>Peloderinae</taxon>
        <taxon>Caenorhabditis</taxon>
    </lineage>
</organism>